<feature type="compositionally biased region" description="Basic and acidic residues" evidence="1">
    <location>
        <begin position="703"/>
        <end position="712"/>
    </location>
</feature>
<feature type="region of interest" description="Disordered" evidence="1">
    <location>
        <begin position="795"/>
        <end position="815"/>
    </location>
</feature>
<feature type="region of interest" description="Disordered" evidence="1">
    <location>
        <begin position="1056"/>
        <end position="1092"/>
    </location>
</feature>
<sequence>ETNGKLVLKILVMLFLMKAIGDDLGLSARSYIRQIDAWVRVTRTPPAQQALLLYQSLKGRAWIEAEELDVKDLCTVDGVDKFKAWIAERYQEIEVGKIAEALNGFFKKLRRGPNQSVREFNAAFDRSYARLVEIECRLPETARAWAYLSALSLSHSEELAILGSVNNEFVCSRLQRAAVLHEKSLRRPWDQKDRRFTEEEHESEEDDLANREPENAEEAELFEAFMTAKAQYRDAVKNWNLEPDEVRKAIDNKIQSAKQRSFCSVCKQRGHWYKDPECPGKPPHAKDNNVTQTANISNEVFMTSGPLSENLMAIADSACTKSVAGTVWLQRYLDVLKSFNVEVPLLQESDNFKFGASRIYSSSYAVVVSFRVGSFWVMVKVAIIHGDLPLLLSRSVLAELGMVYNLKEHKADFEAVSVKGHPLMTTPTGHPAISVHPGGQGIPDIAQPKMWDANKCIRGEVLIVPGLAAYMADCRGEAGVHEAFVACNKVPESRAPREQFPQIFYAKKIPPEVKNLLVCDASGLAEQCSIVDRLPQFDFLLSFLGMSTRPTWQLSKTELLAEANRLGLNPSTRWTVEELRSAITEHKNLYKEENKLPKGLAGMRLDQLRTEAERIGLSYGSKTTRGTLIRHIRDYHETPDDTVMQIGRYKGNTFVQIPLQYVEWADREEKENGTNMSPDLKRFVLWYRKKTTEKHAPTPTRRQMIEDPERYAKVPYPGSSTGSRSWEEVSAISKEEQDQRPFTPPSSSMRGSAASSTPKRPADRANTKERMSVDVSPQVLEEIRALEQRLAVLKDKDEEEFHDEDNEGDSEQWSELDDDLVDAEVLLTEHVEKKLAKAIAEKDYAPTTLANILEEIFGEKGEHFPRRGAKPRSRAMGADDTGEHKIVLGYYTYGNMRGICANTSKFASLCLYIKGYFLDKDPSARWSSISLTLNCKPIVHADHNNLKGTLNYLTATGDCADGGGLWQEHRGGNTSRTTTMNDQKGRPIVGNVLPARGTVVNFHADKLHSAEPWRTGNRWSITCFTTRGFAGSTQGERKRLRQWGFQLHDLRHLGRDRKHLLPAPTKDEERTTATSSSKLPTNKPRKSTRKNLWRSASRASAFITWSLATFSSASASWVGNNNDGEQPHPTVALMEIGGINKTLEATLDFGCLAAEPLRWEDVPTESPGSYIIDASSRFRPSMIWLHPPTPLDVDCENKFFEIIDICGRWQVLQQRSFVVTIPDVSHDQEGRVLRQLENFGKVARAEFNGTMVFRTTSTINEEAYVAEGGEDQAVPGGGGAVLEGAAGITFDKKVPPDMAAALRRLHQNLGHPAKEDLVRHLHHAGADRDVIKAAKSLECTTCAMSKRPKNARPAAEPKLLEFGDVVGVDMMYAYDADGKKVKLFSMVDHASSYHVVVQVPRQTGAVLEKAFLNHWVQIFGAPKVITLDLERGIQDAFGRLADWYHVELRTSAGQAHWQSGFTERHGKWWKEIFDRVVRDHTVRNKEIEEAIGATSSAKNNLRRRCGWAPCQIVFGKNPRTDEDLSFEVEEGGGTLLRTPDAAQHRRETIRNAARIAFYQARTEDKIRRGMSQKSRVKPRDLENGSMVLFWRKPANKKNGFWKGPGIVIGRQGENYWISHGGRCYLCAAEHLRRALPEEVGGLFALRATKDDLLRLVENNYDGDDIPERTKNSWTRSWKTCPWRRTRTHLRRPLGWSSRTETMRPRGSRAPGVEHQLNYNLVLCAGATPPRGRRRL</sequence>
<dbReference type="InterPro" id="IPR036397">
    <property type="entry name" value="RNaseH_sf"/>
</dbReference>
<feature type="region of interest" description="Disordered" evidence="1">
    <location>
        <begin position="191"/>
        <end position="214"/>
    </location>
</feature>
<feature type="non-terminal residue" evidence="4">
    <location>
        <position position="1"/>
    </location>
</feature>
<feature type="region of interest" description="Disordered" evidence="1">
    <location>
        <begin position="693"/>
        <end position="775"/>
    </location>
</feature>
<dbReference type="SUPFAM" id="SSF53098">
    <property type="entry name" value="Ribonuclease H-like"/>
    <property type="match status" value="1"/>
</dbReference>
<feature type="chain" id="PRO_5032317402" evidence="2">
    <location>
        <begin position="22"/>
        <end position="1735"/>
    </location>
</feature>
<dbReference type="PROSITE" id="PS50994">
    <property type="entry name" value="INTEGRASE"/>
    <property type="match status" value="1"/>
</dbReference>
<evidence type="ECO:0000256" key="1">
    <source>
        <dbReference type="SAM" id="MobiDB-lite"/>
    </source>
</evidence>
<feature type="signal peptide" evidence="2">
    <location>
        <begin position="1"/>
        <end position="21"/>
    </location>
</feature>
<feature type="compositionally biased region" description="Basic and acidic residues" evidence="1">
    <location>
        <begin position="760"/>
        <end position="772"/>
    </location>
</feature>
<organism evidence="4 5">
    <name type="scientific">Symbiodinium necroappetens</name>
    <dbReference type="NCBI Taxonomy" id="1628268"/>
    <lineage>
        <taxon>Eukaryota</taxon>
        <taxon>Sar</taxon>
        <taxon>Alveolata</taxon>
        <taxon>Dinophyceae</taxon>
        <taxon>Suessiales</taxon>
        <taxon>Symbiodiniaceae</taxon>
        <taxon>Symbiodinium</taxon>
    </lineage>
</organism>
<evidence type="ECO:0000313" key="4">
    <source>
        <dbReference type="EMBL" id="CAE7526065.1"/>
    </source>
</evidence>
<feature type="domain" description="Integrase catalytic" evidence="3">
    <location>
        <begin position="1353"/>
        <end position="1526"/>
    </location>
</feature>
<evidence type="ECO:0000313" key="5">
    <source>
        <dbReference type="Proteomes" id="UP000601435"/>
    </source>
</evidence>
<name>A0A812TL12_9DINO</name>
<dbReference type="GO" id="GO:0015074">
    <property type="term" value="P:DNA integration"/>
    <property type="evidence" value="ECO:0007669"/>
    <property type="project" value="InterPro"/>
</dbReference>
<proteinExistence type="predicted"/>
<dbReference type="OrthoDB" id="414744at2759"/>
<dbReference type="Gene3D" id="3.30.420.10">
    <property type="entry name" value="Ribonuclease H-like superfamily/Ribonuclease H"/>
    <property type="match status" value="1"/>
</dbReference>
<dbReference type="Proteomes" id="UP000601435">
    <property type="component" value="Unassembled WGS sequence"/>
</dbReference>
<keyword evidence="5" id="KW-1185">Reference proteome</keyword>
<dbReference type="InterPro" id="IPR001584">
    <property type="entry name" value="Integrase_cat-core"/>
</dbReference>
<dbReference type="InterPro" id="IPR012337">
    <property type="entry name" value="RNaseH-like_sf"/>
</dbReference>
<comment type="caution">
    <text evidence="4">The sequence shown here is derived from an EMBL/GenBank/DDBJ whole genome shotgun (WGS) entry which is preliminary data.</text>
</comment>
<evidence type="ECO:0000256" key="2">
    <source>
        <dbReference type="SAM" id="SignalP"/>
    </source>
</evidence>
<keyword evidence="2" id="KW-0732">Signal</keyword>
<dbReference type="GO" id="GO:0003676">
    <property type="term" value="F:nucleic acid binding"/>
    <property type="evidence" value="ECO:0007669"/>
    <property type="project" value="InterPro"/>
</dbReference>
<feature type="compositionally biased region" description="Low complexity" evidence="1">
    <location>
        <begin position="746"/>
        <end position="756"/>
    </location>
</feature>
<gene>
    <name evidence="4" type="primary">GIP</name>
    <name evidence="4" type="ORF">SNEC2469_LOCUS15077</name>
</gene>
<feature type="compositionally biased region" description="Acidic residues" evidence="1">
    <location>
        <begin position="797"/>
        <end position="815"/>
    </location>
</feature>
<accession>A0A812TL12</accession>
<protein>
    <submittedName>
        <fullName evidence="4">GIP protein</fullName>
    </submittedName>
</protein>
<reference evidence="4" key="1">
    <citation type="submission" date="2021-02" db="EMBL/GenBank/DDBJ databases">
        <authorList>
            <person name="Dougan E. K."/>
            <person name="Rhodes N."/>
            <person name="Thang M."/>
            <person name="Chan C."/>
        </authorList>
    </citation>
    <scope>NUCLEOTIDE SEQUENCE</scope>
</reference>
<dbReference type="EMBL" id="CAJNJA010024408">
    <property type="protein sequence ID" value="CAE7526065.1"/>
    <property type="molecule type" value="Genomic_DNA"/>
</dbReference>
<feature type="compositionally biased region" description="Basic residues" evidence="1">
    <location>
        <begin position="1083"/>
        <end position="1092"/>
    </location>
</feature>
<evidence type="ECO:0000259" key="3">
    <source>
        <dbReference type="PROSITE" id="PS50994"/>
    </source>
</evidence>